<dbReference type="STRING" id="1076935.U4LAI5"/>
<feature type="signal peptide" evidence="1">
    <location>
        <begin position="1"/>
        <end position="19"/>
    </location>
</feature>
<feature type="domain" description="ARB-07466-like C-terminal" evidence="2">
    <location>
        <begin position="138"/>
        <end position="241"/>
    </location>
</feature>
<dbReference type="OrthoDB" id="2251794at2759"/>
<keyword evidence="4" id="KW-1185">Reference proteome</keyword>
<dbReference type="Pfam" id="PF26571">
    <property type="entry name" value="VldE"/>
    <property type="match status" value="1"/>
</dbReference>
<dbReference type="AlphaFoldDB" id="U4LAI5"/>
<sequence length="250" mass="26745">MKFTAVITTAFLFTSAVFAHPSPDADYEANYSLISRAIGSSCKAPEGTGKCGKASTCGGITYNNLCPNDPADVKCCLELTCKPSSGGSGLCRSKSRNGCSGGTFVAGACPGSADIACCVKGGSTSPNPPSTGPKIPANKCKSYVIDNGYKILKQFPGLVHTVWCYANKPGEHGKGRALDFMVKPHAAGGRTLAEWTMKNHKSLNVMYVIWEQRIWNPSRDKQGPWTGWRKMENRGSCTANHCDHVHVSFN</sequence>
<dbReference type="OMA" id="EYIMRNY"/>
<protein>
    <recommendedName>
        <fullName evidence="2">ARB-07466-like C-terminal domain-containing protein</fullName>
    </recommendedName>
</protein>
<reference evidence="3 4" key="1">
    <citation type="journal article" date="2013" name="PLoS Genet.">
        <title>The genome and development-dependent transcriptomes of Pyronema confluens: a window into fungal evolution.</title>
        <authorList>
            <person name="Traeger S."/>
            <person name="Altegoer F."/>
            <person name="Freitag M."/>
            <person name="Gabaldon T."/>
            <person name="Kempken F."/>
            <person name="Kumar A."/>
            <person name="Marcet-Houben M."/>
            <person name="Poggeler S."/>
            <person name="Stajich J.E."/>
            <person name="Nowrousian M."/>
        </authorList>
    </citation>
    <scope>NUCLEOTIDE SEQUENCE [LARGE SCALE GENOMIC DNA]</scope>
    <source>
        <strain evidence="4">CBS 100304</strain>
        <tissue evidence="3">Vegetative mycelium</tissue>
    </source>
</reference>
<evidence type="ECO:0000313" key="4">
    <source>
        <dbReference type="Proteomes" id="UP000018144"/>
    </source>
</evidence>
<dbReference type="EMBL" id="HF936265">
    <property type="protein sequence ID" value="CCX15947.1"/>
    <property type="molecule type" value="Genomic_DNA"/>
</dbReference>
<proteinExistence type="predicted"/>
<name>U4LAI5_PYROM</name>
<accession>U4LAI5</accession>
<dbReference type="Proteomes" id="UP000018144">
    <property type="component" value="Unassembled WGS sequence"/>
</dbReference>
<evidence type="ECO:0000313" key="3">
    <source>
        <dbReference type="EMBL" id="CCX15947.1"/>
    </source>
</evidence>
<dbReference type="eggNOG" id="ENOG502RZ4I">
    <property type="taxonomic scope" value="Eukaryota"/>
</dbReference>
<evidence type="ECO:0000256" key="1">
    <source>
        <dbReference type="SAM" id="SignalP"/>
    </source>
</evidence>
<evidence type="ECO:0000259" key="2">
    <source>
        <dbReference type="Pfam" id="PF26571"/>
    </source>
</evidence>
<feature type="chain" id="PRO_5004651434" description="ARB-07466-like C-terminal domain-containing protein" evidence="1">
    <location>
        <begin position="20"/>
        <end position="250"/>
    </location>
</feature>
<keyword evidence="1" id="KW-0732">Signal</keyword>
<organism evidence="3 4">
    <name type="scientific">Pyronema omphalodes (strain CBS 100304)</name>
    <name type="common">Pyronema confluens</name>
    <dbReference type="NCBI Taxonomy" id="1076935"/>
    <lineage>
        <taxon>Eukaryota</taxon>
        <taxon>Fungi</taxon>
        <taxon>Dikarya</taxon>
        <taxon>Ascomycota</taxon>
        <taxon>Pezizomycotina</taxon>
        <taxon>Pezizomycetes</taxon>
        <taxon>Pezizales</taxon>
        <taxon>Pyronemataceae</taxon>
        <taxon>Pyronema</taxon>
    </lineage>
</organism>
<dbReference type="InterPro" id="IPR058593">
    <property type="entry name" value="ARB_07466-like_C"/>
</dbReference>
<gene>
    <name evidence="3" type="ORF">PCON_02406</name>
</gene>